<sequence>MPKLYSSRDIIKVLESNGFKFISQKGSHAKFYSVEYKATVIVPVNKKEIPMGTFSSIVRQSKLTREDFEI</sequence>
<keyword evidence="2" id="KW-1277">Toxin-antitoxin system</keyword>
<evidence type="ECO:0000256" key="7">
    <source>
        <dbReference type="ARBA" id="ARBA00023016"/>
    </source>
</evidence>
<dbReference type="Gene3D" id="3.30.920.30">
    <property type="entry name" value="Hypothetical protein"/>
    <property type="match status" value="1"/>
</dbReference>
<evidence type="ECO:0000313" key="9">
    <source>
        <dbReference type="Proteomes" id="UP000178841"/>
    </source>
</evidence>
<evidence type="ECO:0000256" key="6">
    <source>
        <dbReference type="ARBA" id="ARBA00022884"/>
    </source>
</evidence>
<accession>A0A1G2CT14</accession>
<gene>
    <name evidence="8" type="ORF">A2648_02495</name>
</gene>
<dbReference type="GO" id="GO:0004519">
    <property type="term" value="F:endonuclease activity"/>
    <property type="evidence" value="ECO:0007669"/>
    <property type="project" value="UniProtKB-KW"/>
</dbReference>
<dbReference type="SUPFAM" id="SSF54786">
    <property type="entry name" value="YcfA/nrd intein domain"/>
    <property type="match status" value="1"/>
</dbReference>
<dbReference type="GO" id="GO:0016787">
    <property type="term" value="F:hydrolase activity"/>
    <property type="evidence" value="ECO:0007669"/>
    <property type="project" value="UniProtKB-KW"/>
</dbReference>
<name>A0A1G2CT14_9BACT</name>
<keyword evidence="5" id="KW-0378">Hydrolase</keyword>
<dbReference type="EMBL" id="MHLH01000015">
    <property type="protein sequence ID" value="OGZ03801.1"/>
    <property type="molecule type" value="Genomic_DNA"/>
</dbReference>
<evidence type="ECO:0000256" key="4">
    <source>
        <dbReference type="ARBA" id="ARBA00022759"/>
    </source>
</evidence>
<evidence type="ECO:0000313" key="8">
    <source>
        <dbReference type="EMBL" id="OGZ03801.1"/>
    </source>
</evidence>
<protein>
    <recommendedName>
        <fullName evidence="10">Toxin HicA</fullName>
    </recommendedName>
</protein>
<dbReference type="InterPro" id="IPR012933">
    <property type="entry name" value="HicA_mRNA_interferase"/>
</dbReference>
<organism evidence="8 9">
    <name type="scientific">Candidatus Lloydbacteria bacterium RIFCSPHIGHO2_01_FULL_41_20</name>
    <dbReference type="NCBI Taxonomy" id="1798657"/>
    <lineage>
        <taxon>Bacteria</taxon>
        <taxon>Candidatus Lloydiibacteriota</taxon>
    </lineage>
</organism>
<keyword evidence="6" id="KW-0694">RNA-binding</keyword>
<evidence type="ECO:0000256" key="2">
    <source>
        <dbReference type="ARBA" id="ARBA00022649"/>
    </source>
</evidence>
<evidence type="ECO:0000256" key="5">
    <source>
        <dbReference type="ARBA" id="ARBA00022801"/>
    </source>
</evidence>
<keyword evidence="7" id="KW-0346">Stress response</keyword>
<dbReference type="Proteomes" id="UP000178841">
    <property type="component" value="Unassembled WGS sequence"/>
</dbReference>
<reference evidence="8 9" key="1">
    <citation type="journal article" date="2016" name="Nat. Commun.">
        <title>Thousands of microbial genomes shed light on interconnected biogeochemical processes in an aquifer system.</title>
        <authorList>
            <person name="Anantharaman K."/>
            <person name="Brown C.T."/>
            <person name="Hug L.A."/>
            <person name="Sharon I."/>
            <person name="Castelle C.J."/>
            <person name="Probst A.J."/>
            <person name="Thomas B.C."/>
            <person name="Singh A."/>
            <person name="Wilkins M.J."/>
            <person name="Karaoz U."/>
            <person name="Brodie E.L."/>
            <person name="Williams K.H."/>
            <person name="Hubbard S.S."/>
            <person name="Banfield J.F."/>
        </authorList>
    </citation>
    <scope>NUCLEOTIDE SEQUENCE [LARGE SCALE GENOMIC DNA]</scope>
</reference>
<keyword evidence="3" id="KW-0540">Nuclease</keyword>
<dbReference type="Pfam" id="PF07927">
    <property type="entry name" value="HicA_toxin"/>
    <property type="match status" value="1"/>
</dbReference>
<dbReference type="STRING" id="1798657.A2648_02495"/>
<dbReference type="AlphaFoldDB" id="A0A1G2CT14"/>
<evidence type="ECO:0000256" key="1">
    <source>
        <dbReference type="ARBA" id="ARBA00006620"/>
    </source>
</evidence>
<dbReference type="InterPro" id="IPR038570">
    <property type="entry name" value="HicA_sf"/>
</dbReference>
<evidence type="ECO:0008006" key="10">
    <source>
        <dbReference type="Google" id="ProtNLM"/>
    </source>
</evidence>
<comment type="caution">
    <text evidence="8">The sequence shown here is derived from an EMBL/GenBank/DDBJ whole genome shotgun (WGS) entry which is preliminary data.</text>
</comment>
<dbReference type="GO" id="GO:0003729">
    <property type="term" value="F:mRNA binding"/>
    <property type="evidence" value="ECO:0007669"/>
    <property type="project" value="InterPro"/>
</dbReference>
<evidence type="ECO:0000256" key="3">
    <source>
        <dbReference type="ARBA" id="ARBA00022722"/>
    </source>
</evidence>
<comment type="similarity">
    <text evidence="1">Belongs to the HicA mRNA interferase family.</text>
</comment>
<keyword evidence="4" id="KW-0255">Endonuclease</keyword>
<proteinExistence type="inferred from homology"/>